<evidence type="ECO:0000256" key="1">
    <source>
        <dbReference type="ARBA" id="ARBA00009624"/>
    </source>
</evidence>
<dbReference type="Pfam" id="PF01459">
    <property type="entry name" value="Porin_3"/>
    <property type="match status" value="1"/>
</dbReference>
<comment type="similarity">
    <text evidence="1">Belongs to the eukaryotic mitochondrial porin (TC 1.B.8.1) family.</text>
</comment>
<dbReference type="OrthoDB" id="7827681at2759"/>
<dbReference type="InterPro" id="IPR001925">
    <property type="entry name" value="Porin_Euk"/>
</dbReference>
<dbReference type="EMBL" id="JACGCM010001019">
    <property type="protein sequence ID" value="KAF6162578.1"/>
    <property type="molecule type" value="Genomic_DNA"/>
</dbReference>
<protein>
    <submittedName>
        <fullName evidence="2">Uncharacterized protein</fullName>
    </submittedName>
</protein>
<reference evidence="2 3" key="1">
    <citation type="journal article" date="2020" name="IScience">
        <title>Genome Sequencing of the Endangered Kingdonia uniflora (Circaeasteraceae, Ranunculales) Reveals Potential Mechanisms of Evolutionary Specialization.</title>
        <authorList>
            <person name="Sun Y."/>
            <person name="Deng T."/>
            <person name="Zhang A."/>
            <person name="Moore M.J."/>
            <person name="Landis J.B."/>
            <person name="Lin N."/>
            <person name="Zhang H."/>
            <person name="Zhang X."/>
            <person name="Huang J."/>
            <person name="Zhang X."/>
            <person name="Sun H."/>
            <person name="Wang H."/>
        </authorList>
    </citation>
    <scope>NUCLEOTIDE SEQUENCE [LARGE SCALE GENOMIC DNA]</scope>
    <source>
        <strain evidence="2">TB1705</strain>
        <tissue evidence="2">Leaf</tissue>
    </source>
</reference>
<gene>
    <name evidence="2" type="ORF">GIB67_003124</name>
</gene>
<evidence type="ECO:0000313" key="2">
    <source>
        <dbReference type="EMBL" id="KAF6162578.1"/>
    </source>
</evidence>
<evidence type="ECO:0000313" key="3">
    <source>
        <dbReference type="Proteomes" id="UP000541444"/>
    </source>
</evidence>
<dbReference type="InterPro" id="IPR023614">
    <property type="entry name" value="Porin_dom_sf"/>
</dbReference>
<dbReference type="PANTHER" id="PTHR11743">
    <property type="entry name" value="VOLTAGE-DEPENDENT ANION-SELECTIVE CHANNEL"/>
    <property type="match status" value="1"/>
</dbReference>
<dbReference type="AlphaFoldDB" id="A0A7J7N6Q6"/>
<sequence>MGTSSPVPFSDIGKHAKDLLTNDYNFDHKFTLTMLSGAGMGLIATGIKRDRVFAGNISTQYKSGSTIVDMKVDIHSNVSTTVAVREIFPCTKAALSFKIPYHKSGKLDVQYLYPHAAITSCIGLIPTPFREGSAAIGTKEFSLGGEGFLILLQPPSQSTMPELA</sequence>
<dbReference type="PANTHER" id="PTHR11743:SF27">
    <property type="entry name" value="MITOCHONDRIAL OUTER MEMBRANE PROTEIN PORIN 4"/>
    <property type="match status" value="1"/>
</dbReference>
<organism evidence="2 3">
    <name type="scientific">Kingdonia uniflora</name>
    <dbReference type="NCBI Taxonomy" id="39325"/>
    <lineage>
        <taxon>Eukaryota</taxon>
        <taxon>Viridiplantae</taxon>
        <taxon>Streptophyta</taxon>
        <taxon>Embryophyta</taxon>
        <taxon>Tracheophyta</taxon>
        <taxon>Spermatophyta</taxon>
        <taxon>Magnoliopsida</taxon>
        <taxon>Ranunculales</taxon>
        <taxon>Circaeasteraceae</taxon>
        <taxon>Kingdonia</taxon>
    </lineage>
</organism>
<dbReference type="InterPro" id="IPR027246">
    <property type="entry name" value="Porin_Euk/Tom40"/>
</dbReference>
<keyword evidence="3" id="KW-1185">Reference proteome</keyword>
<accession>A0A7J7N6Q6</accession>
<dbReference type="Proteomes" id="UP000541444">
    <property type="component" value="Unassembled WGS sequence"/>
</dbReference>
<dbReference type="GO" id="GO:0008308">
    <property type="term" value="F:voltage-gated monoatomic anion channel activity"/>
    <property type="evidence" value="ECO:0007669"/>
    <property type="project" value="InterPro"/>
</dbReference>
<proteinExistence type="inferred from homology"/>
<comment type="caution">
    <text evidence="2">The sequence shown here is derived from an EMBL/GenBank/DDBJ whole genome shotgun (WGS) entry which is preliminary data.</text>
</comment>
<dbReference type="GO" id="GO:0005741">
    <property type="term" value="C:mitochondrial outer membrane"/>
    <property type="evidence" value="ECO:0007669"/>
    <property type="project" value="InterPro"/>
</dbReference>
<name>A0A7J7N6Q6_9MAGN</name>
<dbReference type="Gene3D" id="2.40.160.10">
    <property type="entry name" value="Porin"/>
    <property type="match status" value="1"/>
</dbReference>